<protein>
    <recommendedName>
        <fullName evidence="3">endo-polygalacturonase</fullName>
        <ecNumber evidence="3">3.2.1.15</ecNumber>
    </recommendedName>
</protein>
<comment type="similarity">
    <text evidence="2 13">Belongs to the glycosyl hydrolase 28 family.</text>
</comment>
<dbReference type="GO" id="GO:0004650">
    <property type="term" value="F:polygalacturonase activity"/>
    <property type="evidence" value="ECO:0007669"/>
    <property type="project" value="UniProtKB-EC"/>
</dbReference>
<comment type="catalytic activity">
    <reaction evidence="11">
        <text>(1,4-alpha-D-galacturonosyl)n+m + H2O = (1,4-alpha-D-galacturonosyl)n + (1,4-alpha-D-galacturonosyl)m.</text>
        <dbReference type="EC" id="3.2.1.15"/>
    </reaction>
</comment>
<dbReference type="Proteomes" id="UP000594263">
    <property type="component" value="Unplaced"/>
</dbReference>
<evidence type="ECO:0000256" key="3">
    <source>
        <dbReference type="ARBA" id="ARBA00012736"/>
    </source>
</evidence>
<keyword evidence="9 13" id="KW-0326">Glycosidase</keyword>
<dbReference type="FunFam" id="2.160.20.10:FF:000032">
    <property type="entry name" value="Pectin lyase-like superfamily protein"/>
    <property type="match status" value="1"/>
</dbReference>
<evidence type="ECO:0000256" key="7">
    <source>
        <dbReference type="ARBA" id="ARBA00022737"/>
    </source>
</evidence>
<keyword evidence="15" id="KW-1185">Reference proteome</keyword>
<evidence type="ECO:0000256" key="10">
    <source>
        <dbReference type="ARBA" id="ARBA00023316"/>
    </source>
</evidence>
<dbReference type="InterPro" id="IPR011050">
    <property type="entry name" value="Pectin_lyase_fold/virulence"/>
</dbReference>
<feature type="active site" evidence="12">
    <location>
        <position position="338"/>
    </location>
</feature>
<dbReference type="Gramene" id="Kaladp0033s0088.1.v1.1">
    <property type="protein sequence ID" value="Kaladp0033s0088.1.v1.1"/>
    <property type="gene ID" value="Kaladp0033s0088.v1.1"/>
</dbReference>
<proteinExistence type="inferred from homology"/>
<accession>A0A7N0TDY5</accession>
<comment type="subcellular location">
    <subcellularLocation>
        <location evidence="1">Secreted</location>
        <location evidence="1">Cell wall</location>
    </subcellularLocation>
</comment>
<evidence type="ECO:0000256" key="6">
    <source>
        <dbReference type="ARBA" id="ARBA00022729"/>
    </source>
</evidence>
<evidence type="ECO:0000313" key="15">
    <source>
        <dbReference type="Proteomes" id="UP000594263"/>
    </source>
</evidence>
<evidence type="ECO:0000256" key="9">
    <source>
        <dbReference type="ARBA" id="ARBA00023295"/>
    </source>
</evidence>
<dbReference type="SUPFAM" id="SSF51126">
    <property type="entry name" value="Pectin lyase-like"/>
    <property type="match status" value="1"/>
</dbReference>
<evidence type="ECO:0000313" key="14">
    <source>
        <dbReference type="EnsemblPlants" id="Kaladp0033s0088.1.v1.1"/>
    </source>
</evidence>
<sequence length="491" mass="54115">MLICYQTNKDTLSLCLCCANYHELVKFLALFCMLQAEGLRIRMLGNILSVGNCQGSLWRMTGGVFVRVSKGWFIDWHLWLLWGYKISFSPVMSNYAFLLVFGLVATSSTACDKVYDILDYGAEGDGITDNSYSLSEAWKEACYAKVDRATVIVPRGKTFLVKPIEFSGPCRAKTIRFQISGQLIAPSSPEAWKGLDASRWISFSNVRGLHVNGHGTVDGQGTLWWNQSCKWQPKLVNCTRLAPTAMKFLSCEDSSLSDLHFINSPQAHISILSSNNVRVSNMIIEAPGDSPNTDGIHIHRSRQVTVDKAWIGSGDDCVSIQDYTSKITIMNVYCGPGHGISIGSLGKSGNYVKVENILVKNVEFKGTTNGARIKTWQVGRGYVRNVIFQNLSFSQVKNPIIIDQNYCDVRGNCSELKTGVHISNVVYNSISGTSSSKIAINLNCSRFVACTKIYMKSIHLVSAIRGKSVYSSCTNAHGRASQVVPASCLIK</sequence>
<organism evidence="14 15">
    <name type="scientific">Kalanchoe fedtschenkoi</name>
    <name type="common">Lavender scallops</name>
    <name type="synonym">South American air plant</name>
    <dbReference type="NCBI Taxonomy" id="63787"/>
    <lineage>
        <taxon>Eukaryota</taxon>
        <taxon>Viridiplantae</taxon>
        <taxon>Streptophyta</taxon>
        <taxon>Embryophyta</taxon>
        <taxon>Tracheophyta</taxon>
        <taxon>Spermatophyta</taxon>
        <taxon>Magnoliopsida</taxon>
        <taxon>eudicotyledons</taxon>
        <taxon>Gunneridae</taxon>
        <taxon>Pentapetalae</taxon>
        <taxon>Saxifragales</taxon>
        <taxon>Crassulaceae</taxon>
        <taxon>Kalanchoe</taxon>
    </lineage>
</organism>
<dbReference type="GO" id="GO:0005975">
    <property type="term" value="P:carbohydrate metabolic process"/>
    <property type="evidence" value="ECO:0007669"/>
    <property type="project" value="InterPro"/>
</dbReference>
<keyword evidence="7" id="KW-0677">Repeat</keyword>
<evidence type="ECO:0000256" key="4">
    <source>
        <dbReference type="ARBA" id="ARBA00022512"/>
    </source>
</evidence>
<keyword evidence="10" id="KW-0961">Cell wall biogenesis/degradation</keyword>
<evidence type="ECO:0000256" key="11">
    <source>
        <dbReference type="ARBA" id="ARBA00034074"/>
    </source>
</evidence>
<dbReference type="AlphaFoldDB" id="A0A7N0TDY5"/>
<keyword evidence="6" id="KW-0732">Signal</keyword>
<keyword evidence="8 13" id="KW-0378">Hydrolase</keyword>
<keyword evidence="4" id="KW-0134">Cell wall</keyword>
<dbReference type="InterPro" id="IPR000743">
    <property type="entry name" value="Glyco_hydro_28"/>
</dbReference>
<dbReference type="Pfam" id="PF00295">
    <property type="entry name" value="Glyco_hydro_28"/>
    <property type="match status" value="1"/>
</dbReference>
<dbReference type="PANTHER" id="PTHR31375">
    <property type="match status" value="1"/>
</dbReference>
<evidence type="ECO:0000256" key="8">
    <source>
        <dbReference type="ARBA" id="ARBA00022801"/>
    </source>
</evidence>
<dbReference type="GO" id="GO:0071555">
    <property type="term" value="P:cell wall organization"/>
    <property type="evidence" value="ECO:0007669"/>
    <property type="project" value="UniProtKB-KW"/>
</dbReference>
<keyword evidence="5" id="KW-0964">Secreted</keyword>
<evidence type="ECO:0000256" key="13">
    <source>
        <dbReference type="RuleBase" id="RU361169"/>
    </source>
</evidence>
<evidence type="ECO:0000256" key="5">
    <source>
        <dbReference type="ARBA" id="ARBA00022525"/>
    </source>
</evidence>
<dbReference type="EnsemblPlants" id="Kaladp0033s0088.1.v1.1">
    <property type="protein sequence ID" value="Kaladp0033s0088.1.v1.1"/>
    <property type="gene ID" value="Kaladp0033s0088.v1.1"/>
</dbReference>
<evidence type="ECO:0000256" key="12">
    <source>
        <dbReference type="PROSITE-ProRule" id="PRU10052"/>
    </source>
</evidence>
<dbReference type="Gene3D" id="2.160.20.10">
    <property type="entry name" value="Single-stranded right-handed beta-helix, Pectin lyase-like"/>
    <property type="match status" value="1"/>
</dbReference>
<evidence type="ECO:0000256" key="1">
    <source>
        <dbReference type="ARBA" id="ARBA00004191"/>
    </source>
</evidence>
<dbReference type="InterPro" id="IPR006626">
    <property type="entry name" value="PbH1"/>
</dbReference>
<dbReference type="PROSITE" id="PS00502">
    <property type="entry name" value="POLYGALACTURONASE"/>
    <property type="match status" value="1"/>
</dbReference>
<name>A0A7N0TDY5_KALFE</name>
<reference evidence="14" key="1">
    <citation type="submission" date="2021-01" db="UniProtKB">
        <authorList>
            <consortium name="EnsemblPlants"/>
        </authorList>
    </citation>
    <scope>IDENTIFICATION</scope>
</reference>
<dbReference type="EC" id="3.2.1.15" evidence="3"/>
<dbReference type="SMART" id="SM00710">
    <property type="entry name" value="PbH1"/>
    <property type="match status" value="4"/>
</dbReference>
<dbReference type="OMA" id="NGRGWGW"/>
<evidence type="ECO:0000256" key="2">
    <source>
        <dbReference type="ARBA" id="ARBA00008834"/>
    </source>
</evidence>
<dbReference type="InterPro" id="IPR012334">
    <property type="entry name" value="Pectin_lyas_fold"/>
</dbReference>